<evidence type="ECO:0000256" key="1">
    <source>
        <dbReference type="SAM" id="MobiDB-lite"/>
    </source>
</evidence>
<feature type="transmembrane region" description="Helical" evidence="2">
    <location>
        <begin position="132"/>
        <end position="149"/>
    </location>
</feature>
<proteinExistence type="predicted"/>
<feature type="transmembrane region" description="Helical" evidence="2">
    <location>
        <begin position="17"/>
        <end position="39"/>
    </location>
</feature>
<evidence type="ECO:0008006" key="5">
    <source>
        <dbReference type="Google" id="ProtNLM"/>
    </source>
</evidence>
<feature type="transmembrane region" description="Helical" evidence="2">
    <location>
        <begin position="374"/>
        <end position="394"/>
    </location>
</feature>
<dbReference type="PANTHER" id="PTHR38454">
    <property type="entry name" value="INTEGRAL MEMBRANE PROTEIN-RELATED"/>
    <property type="match status" value="1"/>
</dbReference>
<feature type="transmembrane region" description="Helical" evidence="2">
    <location>
        <begin position="695"/>
        <end position="715"/>
    </location>
</feature>
<evidence type="ECO:0000256" key="2">
    <source>
        <dbReference type="SAM" id="Phobius"/>
    </source>
</evidence>
<dbReference type="AlphaFoldDB" id="A0A518H2J8"/>
<keyword evidence="2" id="KW-0472">Membrane</keyword>
<keyword evidence="2" id="KW-0812">Transmembrane</keyword>
<feature type="transmembrane region" description="Helical" evidence="2">
    <location>
        <begin position="333"/>
        <end position="354"/>
    </location>
</feature>
<feature type="transmembrane region" description="Helical" evidence="2">
    <location>
        <begin position="415"/>
        <end position="438"/>
    </location>
</feature>
<dbReference type="RefSeq" id="WP_145270419.1">
    <property type="nucleotide sequence ID" value="NZ_CP036426.1"/>
</dbReference>
<reference evidence="3 4" key="1">
    <citation type="submission" date="2019-02" db="EMBL/GenBank/DDBJ databases">
        <title>Deep-cultivation of Planctomycetes and their phenomic and genomic characterization uncovers novel biology.</title>
        <authorList>
            <person name="Wiegand S."/>
            <person name="Jogler M."/>
            <person name="Boedeker C."/>
            <person name="Pinto D."/>
            <person name="Vollmers J."/>
            <person name="Rivas-Marin E."/>
            <person name="Kohn T."/>
            <person name="Peeters S.H."/>
            <person name="Heuer A."/>
            <person name="Rast P."/>
            <person name="Oberbeckmann S."/>
            <person name="Bunk B."/>
            <person name="Jeske O."/>
            <person name="Meyerdierks A."/>
            <person name="Storesund J.E."/>
            <person name="Kallscheuer N."/>
            <person name="Luecker S."/>
            <person name="Lage O.M."/>
            <person name="Pohl T."/>
            <person name="Merkel B.J."/>
            <person name="Hornburger P."/>
            <person name="Mueller R.-W."/>
            <person name="Bruemmer F."/>
            <person name="Labrenz M."/>
            <person name="Spormann A.M."/>
            <person name="Op den Camp H."/>
            <person name="Overmann J."/>
            <person name="Amann R."/>
            <person name="Jetten M.S.M."/>
            <person name="Mascher T."/>
            <person name="Medema M.H."/>
            <person name="Devos D.P."/>
            <person name="Kaster A.-K."/>
            <person name="Ovreas L."/>
            <person name="Rohde M."/>
            <person name="Galperin M.Y."/>
            <person name="Jogler C."/>
        </authorList>
    </citation>
    <scope>NUCLEOTIDE SEQUENCE [LARGE SCALE GENOMIC DNA]</scope>
    <source>
        <strain evidence="3 4">ElP</strain>
    </source>
</reference>
<accession>A0A518H2J8</accession>
<evidence type="ECO:0000313" key="3">
    <source>
        <dbReference type="EMBL" id="QDV35076.1"/>
    </source>
</evidence>
<name>A0A518H2J8_9BACT</name>
<dbReference type="Proteomes" id="UP000317835">
    <property type="component" value="Chromosome"/>
</dbReference>
<dbReference type="PANTHER" id="PTHR38454:SF1">
    <property type="entry name" value="INTEGRAL MEMBRANE PROTEIN"/>
    <property type="match status" value="1"/>
</dbReference>
<feature type="compositionally biased region" description="Pro residues" evidence="1">
    <location>
        <begin position="764"/>
        <end position="773"/>
    </location>
</feature>
<evidence type="ECO:0000313" key="4">
    <source>
        <dbReference type="Proteomes" id="UP000317835"/>
    </source>
</evidence>
<keyword evidence="4" id="KW-1185">Reference proteome</keyword>
<feature type="region of interest" description="Disordered" evidence="1">
    <location>
        <begin position="760"/>
        <end position="800"/>
    </location>
</feature>
<feature type="region of interest" description="Disordered" evidence="1">
    <location>
        <begin position="717"/>
        <end position="743"/>
    </location>
</feature>
<protein>
    <recommendedName>
        <fullName evidence="5">Bacterial membrane protein YfhO</fullName>
    </recommendedName>
</protein>
<dbReference type="InterPro" id="IPR018580">
    <property type="entry name" value="Uncharacterised_YfhO"/>
</dbReference>
<keyword evidence="2" id="KW-1133">Transmembrane helix</keyword>
<dbReference type="KEGG" id="tpla:ElP_29780"/>
<dbReference type="OrthoDB" id="9772884at2"/>
<sequence length="800" mass="84136">MFGLGTREVDPARLRGLAVLAAAGTLWGVMALPMAWGLVYHEDDLGGFHLPLRHFLARCLAEGDDPAWLPGLFCGFYLQGEGQAGLDHPAHRLLYGTLPLGPAFNLELLLSYPALFAGTALMLRLRGLPGDSALFGGLVFAFSGFNLLHYFHLNMVAVVAHIPWLLAAIDWAWRAEGPGRASAAWAGVSALTASQLWIGHPQLVWLSGLAELLYAAWLSRHPAGPAAGRWAGLAASKALGLLVSASQVLPTLAHFSGSTRNDPTTRFAAINPLHPANLVQLVSPYGFRARYFGGLDHGGPWPTHEFGLYNTAAVTVLAAWALSRARASRWPGLTRWAGLLGAVGLVLAVGRYTPAGLACERLPVVGLFRCPSRAIVLVHLASAVLAAVAFADLARVRDRRGRLPWGQLWPMAPPLALSLLAAAAFGAARGSGVLGGLVGSGEAIRTGPLLFAGATLAGLGSARGRPGALVVLVLLTASDQATYGVEGMLRRIPPLPIASVVGLDPPPPGDPGGARTRGGTNLLMMGGGSLVDGYSSMRPRGVLDYGRPAALRVAGVGQVRGESEPGSWRPAPDPLAMARLVTQAVPSKDPRRDIERIDPGTTAIVDRPVSLSGGEPGRARVVGRGAVEIEVAVEADSRQLLVLAERHHPGWRAEVDGEPAEVLPAYGDLMACVVGPGSRRVRFRFDPTSLRVGRAGSAVGVALLACWPIAGIVVGRRRPDRGRPHDRAGPVGRLGGESGWHEGSRDSLLEAGIARHFVGLAPGRPTPIRPPARPGRSPSCPDPDAPPKGPSSWRPWRASR</sequence>
<feature type="compositionally biased region" description="Pro residues" evidence="1">
    <location>
        <begin position="780"/>
        <end position="789"/>
    </location>
</feature>
<organism evidence="3 4">
    <name type="scientific">Tautonia plasticadhaerens</name>
    <dbReference type="NCBI Taxonomy" id="2527974"/>
    <lineage>
        <taxon>Bacteria</taxon>
        <taxon>Pseudomonadati</taxon>
        <taxon>Planctomycetota</taxon>
        <taxon>Planctomycetia</taxon>
        <taxon>Isosphaerales</taxon>
        <taxon>Isosphaeraceae</taxon>
        <taxon>Tautonia</taxon>
    </lineage>
</organism>
<dbReference type="EMBL" id="CP036426">
    <property type="protein sequence ID" value="QDV35076.1"/>
    <property type="molecule type" value="Genomic_DNA"/>
</dbReference>
<feature type="transmembrane region" description="Helical" evidence="2">
    <location>
        <begin position="103"/>
        <end position="125"/>
    </location>
</feature>
<gene>
    <name evidence="3" type="ORF">ElP_29780</name>
</gene>